<name>A0ABX2A749_9MICO</name>
<dbReference type="Pfam" id="PF01042">
    <property type="entry name" value="Ribonuc_L-PSP"/>
    <property type="match status" value="1"/>
</dbReference>
<sequence length="142" mass="15792">MTEPQFFVTPGYGDMLREKLHYQQAVRIGDTVHLSGQGGWDDEFRFPDDLRDEIVQAFDNVERTLALAGATWRDVVAVDSFHVPTSTDEIGDEHTSVMAEQFRLRMGERAPVWTEIGVAALGAVGMRVEIRVTAIAPPTTDS</sequence>
<comment type="caution">
    <text evidence="1">The sequence shown here is derived from an EMBL/GenBank/DDBJ whole genome shotgun (WGS) entry which is preliminary data.</text>
</comment>
<proteinExistence type="predicted"/>
<keyword evidence="2" id="KW-1185">Reference proteome</keyword>
<organism evidence="1 2">
    <name type="scientific">Isoptericola halotolerans</name>
    <dbReference type="NCBI Taxonomy" id="300560"/>
    <lineage>
        <taxon>Bacteria</taxon>
        <taxon>Bacillati</taxon>
        <taxon>Actinomycetota</taxon>
        <taxon>Actinomycetes</taxon>
        <taxon>Micrococcales</taxon>
        <taxon>Promicromonosporaceae</taxon>
        <taxon>Isoptericola</taxon>
    </lineage>
</organism>
<reference evidence="1 2" key="1">
    <citation type="submission" date="2020-05" db="EMBL/GenBank/DDBJ databases">
        <title>Genomic Encyclopedia of Type Strains, Phase III (KMG-III): the genomes of soil and plant-associated and newly described type strains.</title>
        <authorList>
            <person name="Whitman W."/>
        </authorList>
    </citation>
    <scope>NUCLEOTIDE SEQUENCE [LARGE SCALE GENOMIC DNA]</scope>
    <source>
        <strain evidence="1 2">KCTC 19046</strain>
    </source>
</reference>
<dbReference type="EMBL" id="JABEZU010000004">
    <property type="protein sequence ID" value="NOV98692.1"/>
    <property type="molecule type" value="Genomic_DNA"/>
</dbReference>
<dbReference type="SUPFAM" id="SSF55298">
    <property type="entry name" value="YjgF-like"/>
    <property type="match status" value="1"/>
</dbReference>
<protein>
    <submittedName>
        <fullName evidence="1">Enamine deaminase RidA (YjgF/YER057c/UK114 family)</fullName>
    </submittedName>
</protein>
<dbReference type="Gene3D" id="3.30.1330.40">
    <property type="entry name" value="RutC-like"/>
    <property type="match status" value="1"/>
</dbReference>
<evidence type="ECO:0000313" key="1">
    <source>
        <dbReference type="EMBL" id="NOV98692.1"/>
    </source>
</evidence>
<dbReference type="InterPro" id="IPR006175">
    <property type="entry name" value="YjgF/YER057c/UK114"/>
</dbReference>
<accession>A0ABX2A749</accession>
<dbReference type="PANTHER" id="PTHR43857">
    <property type="entry name" value="BLR7761 PROTEIN"/>
    <property type="match status" value="1"/>
</dbReference>
<dbReference type="PANTHER" id="PTHR43857:SF1">
    <property type="entry name" value="YJGH FAMILY PROTEIN"/>
    <property type="match status" value="1"/>
</dbReference>
<evidence type="ECO:0000313" key="2">
    <source>
        <dbReference type="Proteomes" id="UP000757540"/>
    </source>
</evidence>
<dbReference type="InterPro" id="IPR035959">
    <property type="entry name" value="RutC-like_sf"/>
</dbReference>
<dbReference type="RefSeq" id="WP_171784890.1">
    <property type="nucleotide sequence ID" value="NZ_BAAAML010000003.1"/>
</dbReference>
<dbReference type="Proteomes" id="UP000757540">
    <property type="component" value="Unassembled WGS sequence"/>
</dbReference>
<gene>
    <name evidence="1" type="ORF">HDG69_003287</name>
</gene>